<dbReference type="EMBL" id="AYZF01000008">
    <property type="protein sequence ID" value="KRN07075.1"/>
    <property type="molecule type" value="Genomic_DNA"/>
</dbReference>
<organism evidence="4 5">
    <name type="scientific">Liquorilactobacillus sucicola DSM 21376 = JCM 15457</name>
    <dbReference type="NCBI Taxonomy" id="1423806"/>
    <lineage>
        <taxon>Bacteria</taxon>
        <taxon>Bacillati</taxon>
        <taxon>Bacillota</taxon>
        <taxon>Bacilli</taxon>
        <taxon>Lactobacillales</taxon>
        <taxon>Lactobacillaceae</taxon>
        <taxon>Liquorilactobacillus</taxon>
    </lineage>
</organism>
<proteinExistence type="inferred from homology"/>
<dbReference type="Pfam" id="PF02275">
    <property type="entry name" value="CBAH"/>
    <property type="match status" value="1"/>
</dbReference>
<dbReference type="AlphaFoldDB" id="A0A0R2DUK2"/>
<dbReference type="Gene3D" id="3.60.60.10">
    <property type="entry name" value="Penicillin V Acylase, Chain A"/>
    <property type="match status" value="1"/>
</dbReference>
<evidence type="ECO:0000313" key="4">
    <source>
        <dbReference type="EMBL" id="KRN07075.1"/>
    </source>
</evidence>
<reference evidence="4 5" key="1">
    <citation type="journal article" date="2015" name="Genome Announc.">
        <title>Expanding the biotechnology potential of lactobacilli through comparative genomics of 213 strains and associated genera.</title>
        <authorList>
            <person name="Sun Z."/>
            <person name="Harris H.M."/>
            <person name="McCann A."/>
            <person name="Guo C."/>
            <person name="Argimon S."/>
            <person name="Zhang W."/>
            <person name="Yang X."/>
            <person name="Jeffery I.B."/>
            <person name="Cooney J.C."/>
            <person name="Kagawa T.F."/>
            <person name="Liu W."/>
            <person name="Song Y."/>
            <person name="Salvetti E."/>
            <person name="Wrobel A."/>
            <person name="Rasinkangas P."/>
            <person name="Parkhill J."/>
            <person name="Rea M.C."/>
            <person name="O'Sullivan O."/>
            <person name="Ritari J."/>
            <person name="Douillard F.P."/>
            <person name="Paul Ross R."/>
            <person name="Yang R."/>
            <person name="Briner A.E."/>
            <person name="Felis G.E."/>
            <person name="de Vos W.M."/>
            <person name="Barrangou R."/>
            <person name="Klaenhammer T.R."/>
            <person name="Caufield P.W."/>
            <person name="Cui Y."/>
            <person name="Zhang H."/>
            <person name="O'Toole P.W."/>
        </authorList>
    </citation>
    <scope>NUCLEOTIDE SEQUENCE [LARGE SCALE GENOMIC DNA]</scope>
    <source>
        <strain evidence="4 5">DSM 21376</strain>
    </source>
</reference>
<dbReference type="SUPFAM" id="SSF56235">
    <property type="entry name" value="N-terminal nucleophile aminohydrolases (Ntn hydrolases)"/>
    <property type="match status" value="1"/>
</dbReference>
<gene>
    <name evidence="4" type="ORF">FD15_GL000644</name>
</gene>
<keyword evidence="2" id="KW-0378">Hydrolase</keyword>
<sequence>MDWSQLQSSLLFIPRNYKWHSAFDNKKHTSQYAMIGVGHDNSSQIDVLDGVNEYGLSIQKLTFKNGSKLIVNPTNTKTSLAPFELPLYLLGCFKSIADIEGHLAEIQLMSGKNAVKSYGDPELHYAAMDPTGRTILLEPTEQPLKLEENPVGVATNVFDFKKQLERLEAYLDFKSEFSEQYSPLGTTKVSTGHFAGKKVPSSSYTPSARFIRAAYYKERTDTPQDETNAIVSTWHLLNSVSVPKSKAYQRNYSVYRAAACLESLTYYFEPYNRLGITTLKLTKKMLRWEKPHFYPVADRLSTYTVNADKI</sequence>
<dbReference type="Proteomes" id="UP000050961">
    <property type="component" value="Unassembled WGS sequence"/>
</dbReference>
<evidence type="ECO:0000313" key="5">
    <source>
        <dbReference type="Proteomes" id="UP000050961"/>
    </source>
</evidence>
<dbReference type="InterPro" id="IPR029132">
    <property type="entry name" value="CBAH/NAAA_C"/>
</dbReference>
<dbReference type="InterPro" id="IPR029055">
    <property type="entry name" value="Ntn_hydrolases_N"/>
</dbReference>
<name>A0A0R2DUK2_9LACO</name>
<dbReference type="PANTHER" id="PTHR35527">
    <property type="entry name" value="CHOLOYLGLYCINE HYDROLASE"/>
    <property type="match status" value="1"/>
</dbReference>
<dbReference type="GO" id="GO:0016787">
    <property type="term" value="F:hydrolase activity"/>
    <property type="evidence" value="ECO:0007669"/>
    <property type="project" value="UniProtKB-KW"/>
</dbReference>
<dbReference type="PANTHER" id="PTHR35527:SF2">
    <property type="entry name" value="HYDROLASE"/>
    <property type="match status" value="1"/>
</dbReference>
<evidence type="ECO:0000256" key="1">
    <source>
        <dbReference type="ARBA" id="ARBA00006625"/>
    </source>
</evidence>
<accession>A0A0R2DUK2</accession>
<dbReference type="InterPro" id="IPR052193">
    <property type="entry name" value="Peptidase_C59"/>
</dbReference>
<dbReference type="PATRIC" id="fig|1423806.3.peg.655"/>
<evidence type="ECO:0000259" key="3">
    <source>
        <dbReference type="Pfam" id="PF02275"/>
    </source>
</evidence>
<protein>
    <submittedName>
        <fullName evidence="4">Penicillin V acylase related amidase</fullName>
    </submittedName>
</protein>
<dbReference type="STRING" id="1423806.FD15_GL000644"/>
<keyword evidence="5" id="KW-1185">Reference proteome</keyword>
<comment type="caution">
    <text evidence="4">The sequence shown here is derived from an EMBL/GenBank/DDBJ whole genome shotgun (WGS) entry which is preliminary data.</text>
</comment>
<dbReference type="eggNOG" id="COG3049">
    <property type="taxonomic scope" value="Bacteria"/>
</dbReference>
<feature type="domain" description="Choloylglycine hydrolase/NAAA C-terminal" evidence="3">
    <location>
        <begin position="1"/>
        <end position="287"/>
    </location>
</feature>
<comment type="similarity">
    <text evidence="1">Belongs to the peptidase C59 family.</text>
</comment>
<evidence type="ECO:0000256" key="2">
    <source>
        <dbReference type="ARBA" id="ARBA00022801"/>
    </source>
</evidence>